<name>A0ABU9N112_9FLAO</name>
<organism evidence="11 12">
    <name type="scientific">Flavobacterium aureirubrum</name>
    <dbReference type="NCBI Taxonomy" id="3133147"/>
    <lineage>
        <taxon>Bacteria</taxon>
        <taxon>Pseudomonadati</taxon>
        <taxon>Bacteroidota</taxon>
        <taxon>Flavobacteriia</taxon>
        <taxon>Flavobacteriales</taxon>
        <taxon>Flavobacteriaceae</taxon>
        <taxon>Flavobacterium</taxon>
    </lineage>
</organism>
<keyword evidence="4 6" id="KW-0378">Hydrolase</keyword>
<feature type="domain" description="P/Homo B" evidence="10">
    <location>
        <begin position="743"/>
        <end position="894"/>
    </location>
</feature>
<dbReference type="InterPro" id="IPR036116">
    <property type="entry name" value="FN3_sf"/>
</dbReference>
<evidence type="ECO:0000256" key="6">
    <source>
        <dbReference type="PROSITE-ProRule" id="PRU01240"/>
    </source>
</evidence>
<dbReference type="Pfam" id="PF01483">
    <property type="entry name" value="P_proprotein"/>
    <property type="match status" value="1"/>
</dbReference>
<proteinExistence type="inferred from homology"/>
<dbReference type="PANTHER" id="PTHR43399:SF4">
    <property type="entry name" value="CELL WALL-ASSOCIATED PROTEASE"/>
    <property type="match status" value="1"/>
</dbReference>
<evidence type="ECO:0000256" key="2">
    <source>
        <dbReference type="ARBA" id="ARBA00022670"/>
    </source>
</evidence>
<feature type="active site" description="Charge relay system" evidence="6">
    <location>
        <position position="156"/>
    </location>
</feature>
<dbReference type="Pfam" id="PF18962">
    <property type="entry name" value="Por_Secre_tail"/>
    <property type="match status" value="1"/>
</dbReference>
<evidence type="ECO:0000259" key="9">
    <source>
        <dbReference type="PROSITE" id="PS50853"/>
    </source>
</evidence>
<keyword evidence="12" id="KW-1185">Reference proteome</keyword>
<feature type="compositionally biased region" description="Low complexity" evidence="7">
    <location>
        <begin position="323"/>
        <end position="347"/>
    </location>
</feature>
<dbReference type="PROSITE" id="PS51892">
    <property type="entry name" value="SUBTILASE"/>
    <property type="match status" value="1"/>
</dbReference>
<evidence type="ECO:0000256" key="5">
    <source>
        <dbReference type="ARBA" id="ARBA00022825"/>
    </source>
</evidence>
<dbReference type="InterPro" id="IPR003961">
    <property type="entry name" value="FN3_dom"/>
</dbReference>
<dbReference type="InterPro" id="IPR036852">
    <property type="entry name" value="Peptidase_S8/S53_dom_sf"/>
</dbReference>
<feature type="region of interest" description="Disordered" evidence="7">
    <location>
        <begin position="304"/>
        <end position="347"/>
    </location>
</feature>
<keyword evidence="5 6" id="KW-0720">Serine protease</keyword>
<sequence>MKKNVLFLFAFSFLSFGISAQNQDDVKKITANYDLAKLKEKEIYFKNKSLADKQKAIAVALQKNWPIRVETPDGVISELMRISPQGIPIYYTTDNVAAARATRVNHLNSGGSLGLNLNGQGMTARVWDGGNVRTTHNAFGGRVQVVDDPGSASIFHATHVTGTMVASANPATVKGMAPEANARTFNWTNDLGEIYAEAQLGMLVSNHSYGVPVTNGQGVTLPSWYIGGYFNESFEWDEAAYNAPYFLAVMSAGNEGTNENNTDPIGFGFDKLTGEKGAKNNLTVANCLDVTVGTNGVVTGTITINDSSSQGPTDDFRIKPDITGNGTNLTSTSNASNTATGQATGTSMSAPNVAGSLLLLQQHYKNLTNNFMRAATLKGLACHTADDAGQIGPDPVFGWGLLNTKFAAETISNNGLSSWVSEENLDNNQTYTMTVNASGTAPLIASITWTDLPGEITTDITIPNNPRRVLVNDLDIRITRGTSIFNPWRLTTDPTSPAVRNGDNNADNVEQVKIDNPAAGPYTITIKHKGSLVTGSQKYSLVVTGLSSSFSINSTSDNLTVCSNQDAVYTFNYVQTGSGTTTFSAVDLPTGATATFSPSSRNSNGTVTMTISNLGNVVPNEYFVGIRGTSSTETETRFKSLRIFNGNFQPVALQSPADGLSGLSTSTRLRWTNQPNALSYRVQVSLSPNFSPLLVDNQINELQFDIDGLSQATRYYWRVIPENNCGTAIPSNATVYSFETGTLVCNLTFTATDYSDNVIEVVPNSEASVPLTISGGFTIGDMNVNLGITHTWIGDLIVSLVGPASIGSPVIKLFENPCDNNRNINCILDDSGDAPLCSGIPAISGNIAPLEALSSLNSLPADGVWTLRVVDPFNEDGGTIDNFSINLCRVEQALNVVTNPILKSSVYPNPSKGIVNVTIPSLSETATIRLFDIQGRQILSKETNQVDTSFEIQDLQDGIYLVNIGNNQGSITKKIVLKRN</sequence>
<dbReference type="PROSITE" id="PS51829">
    <property type="entry name" value="P_HOMO_B"/>
    <property type="match status" value="1"/>
</dbReference>
<gene>
    <name evidence="11" type="ORF">WFZ85_02185</name>
</gene>
<protein>
    <submittedName>
        <fullName evidence="11">S8 family serine peptidase</fullName>
    </submittedName>
</protein>
<dbReference type="InterPro" id="IPR051048">
    <property type="entry name" value="Peptidase_S8/S53_subtilisin"/>
</dbReference>
<dbReference type="Gene3D" id="2.60.120.380">
    <property type="match status" value="1"/>
</dbReference>
<comment type="caution">
    <text evidence="11">The sequence shown here is derived from an EMBL/GenBank/DDBJ whole genome shotgun (WGS) entry which is preliminary data.</text>
</comment>
<evidence type="ECO:0000256" key="7">
    <source>
        <dbReference type="SAM" id="MobiDB-lite"/>
    </source>
</evidence>
<dbReference type="Proteomes" id="UP001460072">
    <property type="component" value="Unassembled WGS sequence"/>
</dbReference>
<dbReference type="PROSITE" id="PS50853">
    <property type="entry name" value="FN3"/>
    <property type="match status" value="1"/>
</dbReference>
<feature type="signal peptide" evidence="8">
    <location>
        <begin position="1"/>
        <end position="20"/>
    </location>
</feature>
<evidence type="ECO:0000256" key="3">
    <source>
        <dbReference type="ARBA" id="ARBA00022729"/>
    </source>
</evidence>
<evidence type="ECO:0000256" key="1">
    <source>
        <dbReference type="ARBA" id="ARBA00011073"/>
    </source>
</evidence>
<dbReference type="EMBL" id="JBCGDO010000002">
    <property type="protein sequence ID" value="MEM0541412.1"/>
    <property type="molecule type" value="Genomic_DNA"/>
</dbReference>
<evidence type="ECO:0000256" key="4">
    <source>
        <dbReference type="ARBA" id="ARBA00022801"/>
    </source>
</evidence>
<reference evidence="11 12" key="1">
    <citation type="submission" date="2024-03" db="EMBL/GenBank/DDBJ databases">
        <title>Two novel species of the genus Flavobacterium exhibiting potentially degradation of complex polysaccharides.</title>
        <authorList>
            <person name="Lian X."/>
        </authorList>
    </citation>
    <scope>NUCLEOTIDE SEQUENCE [LARGE SCALE GENOMIC DNA]</scope>
    <source>
        <strain evidence="12">j3</strain>
    </source>
</reference>
<dbReference type="InterPro" id="IPR013783">
    <property type="entry name" value="Ig-like_fold"/>
</dbReference>
<dbReference type="PANTHER" id="PTHR43399">
    <property type="entry name" value="SUBTILISIN-RELATED"/>
    <property type="match status" value="1"/>
</dbReference>
<dbReference type="InterPro" id="IPR000209">
    <property type="entry name" value="Peptidase_S8/S53_dom"/>
</dbReference>
<evidence type="ECO:0000256" key="8">
    <source>
        <dbReference type="SAM" id="SignalP"/>
    </source>
</evidence>
<feature type="active site" description="Charge relay system" evidence="6">
    <location>
        <position position="128"/>
    </location>
</feature>
<evidence type="ECO:0000313" key="11">
    <source>
        <dbReference type="EMBL" id="MEM0541412.1"/>
    </source>
</evidence>
<dbReference type="NCBIfam" id="TIGR04183">
    <property type="entry name" value="Por_Secre_tail"/>
    <property type="match status" value="1"/>
</dbReference>
<dbReference type="SUPFAM" id="SSF49265">
    <property type="entry name" value="Fibronectin type III"/>
    <property type="match status" value="1"/>
</dbReference>
<dbReference type="InterPro" id="IPR026444">
    <property type="entry name" value="Secre_tail"/>
</dbReference>
<dbReference type="InterPro" id="IPR002884">
    <property type="entry name" value="P_dom"/>
</dbReference>
<evidence type="ECO:0000313" key="12">
    <source>
        <dbReference type="Proteomes" id="UP001460072"/>
    </source>
</evidence>
<dbReference type="InterPro" id="IPR034058">
    <property type="entry name" value="TagA/B/C/D_pept_dom"/>
</dbReference>
<dbReference type="PROSITE" id="PS00138">
    <property type="entry name" value="SUBTILASE_SER"/>
    <property type="match status" value="1"/>
</dbReference>
<dbReference type="Gene3D" id="2.60.40.10">
    <property type="entry name" value="Immunoglobulins"/>
    <property type="match status" value="1"/>
</dbReference>
<keyword evidence="3 8" id="KW-0732">Signal</keyword>
<dbReference type="InterPro" id="IPR008979">
    <property type="entry name" value="Galactose-bd-like_sf"/>
</dbReference>
<keyword evidence="2 6" id="KW-0645">Protease</keyword>
<evidence type="ECO:0000259" key="10">
    <source>
        <dbReference type="PROSITE" id="PS51829"/>
    </source>
</evidence>
<feature type="chain" id="PRO_5046553008" evidence="8">
    <location>
        <begin position="21"/>
        <end position="980"/>
    </location>
</feature>
<comment type="similarity">
    <text evidence="1 6">Belongs to the peptidase S8 family.</text>
</comment>
<dbReference type="Pfam" id="PF00082">
    <property type="entry name" value="Peptidase_S8"/>
    <property type="match status" value="1"/>
</dbReference>
<dbReference type="RefSeq" id="WP_342694650.1">
    <property type="nucleotide sequence ID" value="NZ_JBCGDO010000002.1"/>
</dbReference>
<dbReference type="Gene3D" id="3.40.50.200">
    <property type="entry name" value="Peptidase S8/S53 domain"/>
    <property type="match status" value="1"/>
</dbReference>
<accession>A0ABU9N112</accession>
<dbReference type="SUPFAM" id="SSF49785">
    <property type="entry name" value="Galactose-binding domain-like"/>
    <property type="match status" value="2"/>
</dbReference>
<feature type="domain" description="Fibronectin type-III" evidence="9">
    <location>
        <begin position="649"/>
        <end position="743"/>
    </location>
</feature>
<dbReference type="CDD" id="cd04842">
    <property type="entry name" value="Peptidases_S8_Kp43_protease"/>
    <property type="match status" value="1"/>
</dbReference>
<feature type="active site" description="Charge relay system" evidence="6">
    <location>
        <position position="347"/>
    </location>
</feature>
<dbReference type="SUPFAM" id="SSF52743">
    <property type="entry name" value="Subtilisin-like"/>
    <property type="match status" value="1"/>
</dbReference>
<dbReference type="Gene3D" id="2.60.120.260">
    <property type="entry name" value="Galactose-binding domain-like"/>
    <property type="match status" value="1"/>
</dbReference>
<dbReference type="InterPro" id="IPR023828">
    <property type="entry name" value="Peptidase_S8_Ser-AS"/>
</dbReference>